<proteinExistence type="predicted"/>
<evidence type="ECO:0000313" key="1">
    <source>
        <dbReference type="Ensembl" id="ENSEEEP00000018500.2"/>
    </source>
</evidence>
<reference evidence="2" key="2">
    <citation type="journal article" date="2017" name="Sci. Adv.">
        <title>A tail of two voltages: Proteomic comparison of the three electric organs of the electric eel.</title>
        <authorList>
            <person name="Traeger L.L."/>
            <person name="Sabat G."/>
            <person name="Barrett-Wilt G.A."/>
            <person name="Wells G.B."/>
            <person name="Sussman M.R."/>
        </authorList>
    </citation>
    <scope>NUCLEOTIDE SEQUENCE [LARGE SCALE GENOMIC DNA]</scope>
</reference>
<gene>
    <name evidence="1" type="primary">SMIM8</name>
</gene>
<dbReference type="AlphaFoldDB" id="A0A4W4F2X1"/>
<dbReference type="GeneTree" id="ENSGT01030000235025"/>
<organism evidence="1 2">
    <name type="scientific">Electrophorus electricus</name>
    <name type="common">Electric eel</name>
    <name type="synonym">Gymnotus electricus</name>
    <dbReference type="NCBI Taxonomy" id="8005"/>
    <lineage>
        <taxon>Eukaryota</taxon>
        <taxon>Metazoa</taxon>
        <taxon>Chordata</taxon>
        <taxon>Craniata</taxon>
        <taxon>Vertebrata</taxon>
        <taxon>Euteleostomi</taxon>
        <taxon>Actinopterygii</taxon>
        <taxon>Neopterygii</taxon>
        <taxon>Teleostei</taxon>
        <taxon>Ostariophysi</taxon>
        <taxon>Gymnotiformes</taxon>
        <taxon>Gymnotoidei</taxon>
        <taxon>Gymnotidae</taxon>
        <taxon>Electrophorus</taxon>
    </lineage>
</organism>
<sequence>MLTCPKRHARSVHHPSQCKASSIVTVFGRLFSPIPNELTASAVLSWVKCGICILMGCYRVINATVRMHYPRSELKGSFPNRSCHKRGGGGGGGV</sequence>
<reference evidence="1" key="4">
    <citation type="submission" date="2025-08" db="UniProtKB">
        <authorList>
            <consortium name="Ensembl"/>
        </authorList>
    </citation>
    <scope>IDENTIFICATION</scope>
</reference>
<dbReference type="Proteomes" id="UP000314983">
    <property type="component" value="Chromosome 5"/>
</dbReference>
<reference evidence="1" key="3">
    <citation type="submission" date="2020-05" db="EMBL/GenBank/DDBJ databases">
        <title>Electrophorus electricus (electric eel) genome, fEleEle1, primary haplotype.</title>
        <authorList>
            <person name="Myers G."/>
            <person name="Meyer A."/>
            <person name="Fedrigo O."/>
            <person name="Formenti G."/>
            <person name="Rhie A."/>
            <person name="Tracey A."/>
            <person name="Sims Y."/>
            <person name="Jarvis E.D."/>
        </authorList>
    </citation>
    <scope>NUCLEOTIDE SEQUENCE [LARGE SCALE GENOMIC DNA]</scope>
</reference>
<reference evidence="2" key="1">
    <citation type="journal article" date="2014" name="Science">
        <title>Nonhuman genetics. Genomic basis for the convergent evolution of electric organs.</title>
        <authorList>
            <person name="Gallant J.R."/>
            <person name="Traeger L.L."/>
            <person name="Volkening J.D."/>
            <person name="Moffett H."/>
            <person name="Chen P.H."/>
            <person name="Novina C.D."/>
            <person name="Phillips G.N.Jr."/>
            <person name="Anand R."/>
            <person name="Wells G.B."/>
            <person name="Pinch M."/>
            <person name="Guth R."/>
            <person name="Unguez G.A."/>
            <person name="Albert J.S."/>
            <person name="Zakon H.H."/>
            <person name="Samanta M.P."/>
            <person name="Sussman M.R."/>
        </authorList>
    </citation>
    <scope>NUCLEOTIDE SEQUENCE [LARGE SCALE GENOMIC DNA]</scope>
</reference>
<keyword evidence="2" id="KW-1185">Reference proteome</keyword>
<reference evidence="1" key="5">
    <citation type="submission" date="2025-09" db="UniProtKB">
        <authorList>
            <consortium name="Ensembl"/>
        </authorList>
    </citation>
    <scope>IDENTIFICATION</scope>
</reference>
<protein>
    <submittedName>
        <fullName evidence="1">Uncharacterized protein</fullName>
    </submittedName>
</protein>
<name>A0A4W4F2X1_ELEEL</name>
<accession>A0A4W4F2X1</accession>
<dbReference type="Ensembl" id="ENSEEET00000018706.2">
    <property type="protein sequence ID" value="ENSEEEP00000018500.2"/>
    <property type="gene ID" value="ENSEEEG00000009090.2"/>
</dbReference>
<evidence type="ECO:0000313" key="2">
    <source>
        <dbReference type="Proteomes" id="UP000314983"/>
    </source>
</evidence>